<evidence type="ECO:0000313" key="17">
    <source>
        <dbReference type="Proteomes" id="UP000262477"/>
    </source>
</evidence>
<evidence type="ECO:0000256" key="10">
    <source>
        <dbReference type="PROSITE-ProRule" id="PRU01240"/>
    </source>
</evidence>
<keyword evidence="17" id="KW-1185">Reference proteome</keyword>
<keyword evidence="5 13" id="KW-0812">Transmembrane</keyword>
<evidence type="ECO:0000256" key="5">
    <source>
        <dbReference type="ARBA" id="ARBA00022692"/>
    </source>
</evidence>
<dbReference type="InterPro" id="IPR023828">
    <property type="entry name" value="Peptidase_S8_Ser-AS"/>
</dbReference>
<dbReference type="GO" id="GO:0005886">
    <property type="term" value="C:plasma membrane"/>
    <property type="evidence" value="ECO:0007669"/>
    <property type="project" value="UniProtKB-SubCell"/>
</dbReference>
<accession>A0A371PZQ1</accession>
<feature type="transmembrane region" description="Helical" evidence="13">
    <location>
        <begin position="384"/>
        <end position="406"/>
    </location>
</feature>
<name>A0A371PZQ1_STRIH</name>
<dbReference type="InterPro" id="IPR022398">
    <property type="entry name" value="Peptidase_S8_His-AS"/>
</dbReference>
<protein>
    <submittedName>
        <fullName evidence="16">Type VII secretion-associated serine protease mycosin</fullName>
    </submittedName>
</protein>
<organism evidence="16 17">
    <name type="scientific">Streptomyces inhibens</name>
    <dbReference type="NCBI Taxonomy" id="2293571"/>
    <lineage>
        <taxon>Bacteria</taxon>
        <taxon>Bacillati</taxon>
        <taxon>Actinomycetota</taxon>
        <taxon>Actinomycetes</taxon>
        <taxon>Kitasatosporales</taxon>
        <taxon>Streptomycetaceae</taxon>
        <taxon>Streptomyces</taxon>
    </lineage>
</organism>
<evidence type="ECO:0000313" key="16">
    <source>
        <dbReference type="EMBL" id="REK87889.1"/>
    </source>
</evidence>
<feature type="region of interest" description="Disordered" evidence="12">
    <location>
        <begin position="342"/>
        <end position="365"/>
    </location>
</feature>
<dbReference type="GO" id="GO:0006508">
    <property type="term" value="P:proteolysis"/>
    <property type="evidence" value="ECO:0007669"/>
    <property type="project" value="UniProtKB-KW"/>
</dbReference>
<sequence>MGSRAIGHRAGHRRRAAGALVTAACIVGLLGIAAAPAVADENVPLNSGECKFGADYIKETPWSLQRLLTNQLWANGRMMGQGIKVAVIDTGIDAGNKQLAGAIGSGGASLVKGASKTQDTVGHGTKVAGIIAARPMSGSGFYGIAPKATVIPFQQTSQEKAGDSASLAKAINLAVAQKVQIINISQGTDASPARLLPLADAVSNAERHGVLIVASAGNGGADGGEKNTYPAAYSDQYSNVLAVAASDRNNERAPFSQSGKFVNIAAPGVEMVSTVPDGGNCVDQGTSFAAPYAAGAAALLKAKHPDWKPQELIWHLEQTAERVKRGRDDFIGWGVIDPVAALNDDTKPTGAPKPDRPSSVADGSNIHPVAVTLGESPEDQRARISIYIVGGGLLAVGTVVGCAIALRDWRRKNA</sequence>
<feature type="chain" id="PRO_5016835446" evidence="14">
    <location>
        <begin position="40"/>
        <end position="414"/>
    </location>
</feature>
<feature type="signal peptide" evidence="14">
    <location>
        <begin position="1"/>
        <end position="39"/>
    </location>
</feature>
<keyword evidence="3" id="KW-1003">Cell membrane</keyword>
<dbReference type="InterPro" id="IPR050131">
    <property type="entry name" value="Peptidase_S8_subtilisin-like"/>
</dbReference>
<dbReference type="PANTHER" id="PTHR43806:SF11">
    <property type="entry name" value="CEREVISIN-RELATED"/>
    <property type="match status" value="1"/>
</dbReference>
<dbReference type="InterPro" id="IPR015500">
    <property type="entry name" value="Peptidase_S8_subtilisin-rel"/>
</dbReference>
<dbReference type="InterPro" id="IPR000209">
    <property type="entry name" value="Peptidase_S8/S53_dom"/>
</dbReference>
<keyword evidence="6 10" id="KW-0378">Hydrolase</keyword>
<evidence type="ECO:0000259" key="15">
    <source>
        <dbReference type="Pfam" id="PF00082"/>
    </source>
</evidence>
<evidence type="ECO:0000256" key="2">
    <source>
        <dbReference type="ARBA" id="ARBA00011073"/>
    </source>
</evidence>
<evidence type="ECO:0000256" key="7">
    <source>
        <dbReference type="ARBA" id="ARBA00022825"/>
    </source>
</evidence>
<feature type="active site" description="Charge relay system" evidence="10">
    <location>
        <position position="89"/>
    </location>
</feature>
<proteinExistence type="inferred from homology"/>
<feature type="active site" description="Charge relay system" evidence="10">
    <location>
        <position position="287"/>
    </location>
</feature>
<keyword evidence="8 13" id="KW-1133">Transmembrane helix</keyword>
<keyword evidence="4 10" id="KW-0645">Protease</keyword>
<keyword evidence="9 13" id="KW-0472">Membrane</keyword>
<dbReference type="GO" id="GO:0004252">
    <property type="term" value="F:serine-type endopeptidase activity"/>
    <property type="evidence" value="ECO:0007669"/>
    <property type="project" value="UniProtKB-UniRule"/>
</dbReference>
<gene>
    <name evidence="16" type="primary">mycP</name>
    <name evidence="16" type="ORF">DY245_24325</name>
</gene>
<comment type="subcellular location">
    <subcellularLocation>
        <location evidence="1">Cell membrane</location>
        <topology evidence="1">Single-pass membrane protein</topology>
    </subcellularLocation>
</comment>
<dbReference type="InterPro" id="IPR023827">
    <property type="entry name" value="Peptidase_S8_Asp-AS"/>
</dbReference>
<feature type="domain" description="Peptidase S8/S53" evidence="15">
    <location>
        <begin position="80"/>
        <end position="334"/>
    </location>
</feature>
<evidence type="ECO:0000256" key="9">
    <source>
        <dbReference type="ARBA" id="ARBA00023136"/>
    </source>
</evidence>
<dbReference type="PRINTS" id="PR00723">
    <property type="entry name" value="SUBTILISIN"/>
</dbReference>
<dbReference type="PROSITE" id="PS00136">
    <property type="entry name" value="SUBTILASE_ASP"/>
    <property type="match status" value="1"/>
</dbReference>
<evidence type="ECO:0000256" key="1">
    <source>
        <dbReference type="ARBA" id="ARBA00004162"/>
    </source>
</evidence>
<evidence type="ECO:0000256" key="13">
    <source>
        <dbReference type="SAM" id="Phobius"/>
    </source>
</evidence>
<dbReference type="NCBIfam" id="TIGR03921">
    <property type="entry name" value="T7SS_mycosin"/>
    <property type="match status" value="1"/>
</dbReference>
<evidence type="ECO:0000256" key="6">
    <source>
        <dbReference type="ARBA" id="ARBA00022801"/>
    </source>
</evidence>
<keyword evidence="7 10" id="KW-0720">Serine protease</keyword>
<reference evidence="16 17" key="1">
    <citation type="submission" date="2018-08" db="EMBL/GenBank/DDBJ databases">
        <title>Streptomyces NEAU-D10 sp. nov., a novel Actinomycete isolated from soil.</title>
        <authorList>
            <person name="Jin L."/>
        </authorList>
    </citation>
    <scope>NUCLEOTIDE SEQUENCE [LARGE SCALE GENOMIC DNA]</scope>
    <source>
        <strain evidence="16 17">NEAU-D10</strain>
    </source>
</reference>
<dbReference type="OrthoDB" id="9798386at2"/>
<evidence type="ECO:0000256" key="12">
    <source>
        <dbReference type="SAM" id="MobiDB-lite"/>
    </source>
</evidence>
<comment type="similarity">
    <text evidence="2 10 11">Belongs to the peptidase S8 family.</text>
</comment>
<dbReference type="Proteomes" id="UP000262477">
    <property type="component" value="Unassembled WGS sequence"/>
</dbReference>
<dbReference type="PROSITE" id="PS00138">
    <property type="entry name" value="SUBTILASE_SER"/>
    <property type="match status" value="1"/>
</dbReference>
<keyword evidence="14" id="KW-0732">Signal</keyword>
<dbReference type="Pfam" id="PF00082">
    <property type="entry name" value="Peptidase_S8"/>
    <property type="match status" value="1"/>
</dbReference>
<evidence type="ECO:0000256" key="3">
    <source>
        <dbReference type="ARBA" id="ARBA00022475"/>
    </source>
</evidence>
<comment type="caution">
    <text evidence="16">The sequence shown here is derived from an EMBL/GenBank/DDBJ whole genome shotgun (WGS) entry which is preliminary data.</text>
</comment>
<dbReference type="EMBL" id="QUAC01000196">
    <property type="protein sequence ID" value="REK87889.1"/>
    <property type="molecule type" value="Genomic_DNA"/>
</dbReference>
<dbReference type="InterPro" id="IPR023834">
    <property type="entry name" value="T7SS_pept_S8A_mycosin"/>
</dbReference>
<dbReference type="PROSITE" id="PS51892">
    <property type="entry name" value="SUBTILASE"/>
    <property type="match status" value="1"/>
</dbReference>
<evidence type="ECO:0000256" key="4">
    <source>
        <dbReference type="ARBA" id="ARBA00022670"/>
    </source>
</evidence>
<evidence type="ECO:0000256" key="14">
    <source>
        <dbReference type="SAM" id="SignalP"/>
    </source>
</evidence>
<feature type="active site" description="Charge relay system" evidence="10">
    <location>
        <position position="123"/>
    </location>
</feature>
<dbReference type="RefSeq" id="WP_128509349.1">
    <property type="nucleotide sequence ID" value="NZ_QUAC01000196.1"/>
</dbReference>
<dbReference type="InterPro" id="IPR036852">
    <property type="entry name" value="Peptidase_S8/S53_dom_sf"/>
</dbReference>
<dbReference type="SUPFAM" id="SSF52743">
    <property type="entry name" value="Subtilisin-like"/>
    <property type="match status" value="1"/>
</dbReference>
<dbReference type="AlphaFoldDB" id="A0A371PZQ1"/>
<dbReference type="PROSITE" id="PS00137">
    <property type="entry name" value="SUBTILASE_HIS"/>
    <property type="match status" value="1"/>
</dbReference>
<evidence type="ECO:0000256" key="8">
    <source>
        <dbReference type="ARBA" id="ARBA00022989"/>
    </source>
</evidence>
<evidence type="ECO:0000256" key="11">
    <source>
        <dbReference type="RuleBase" id="RU003355"/>
    </source>
</evidence>
<dbReference type="Gene3D" id="3.40.50.200">
    <property type="entry name" value="Peptidase S8/S53 domain"/>
    <property type="match status" value="1"/>
</dbReference>
<dbReference type="PANTHER" id="PTHR43806">
    <property type="entry name" value="PEPTIDASE S8"/>
    <property type="match status" value="1"/>
</dbReference>